<sequence>MQYSIAKDIFGSPWYLHARGLQQYMPIVRGMLGGAMIVEETEPKENIPFAISANTLTPVASYWDDDEDDDAPEVDEPTYEKVVHVLPVRGVLMKNDMICGPVGSRTLARRLINADNDESVVGHVMIIEGPGGAANAVPELTDAIQKCTKPIVVWVDGMMASAHMYVGAFANERIASRPTDLVGCIGTMLVYSGRIAKSDEDMMKEREVTIYADDAFEKNEEYETAINEFDFKLAKERILNPHMIQFVNDMKAQLSGVEDKHLHGRTFQAGEVIGSLVDRIGSFDDAVNRVIELANYTKKEIPASNSGGQTENNNSKIKSSMKFPKIQSALAQDSLEFEADGRRTFTEDEMTALETAIGEPGSAELEHQLELENSARLAAEASLQTAQEAATAAEQLVTERDQAIASLQGEIATLKAGPAEQAAIAVTEQDVDGAVKPGAVSSKHEDLGSQLEAVSQEYLGKTLK</sequence>
<dbReference type="InterPro" id="IPR002142">
    <property type="entry name" value="Peptidase_S49"/>
</dbReference>
<accession>A0A0G1RLE9</accession>
<reference evidence="3 4" key="1">
    <citation type="journal article" date="2015" name="Nature">
        <title>rRNA introns, odd ribosomes, and small enigmatic genomes across a large radiation of phyla.</title>
        <authorList>
            <person name="Brown C.T."/>
            <person name="Hug L.A."/>
            <person name="Thomas B.C."/>
            <person name="Sharon I."/>
            <person name="Castelle C.J."/>
            <person name="Singh A."/>
            <person name="Wilkins M.J."/>
            <person name="Williams K.H."/>
            <person name="Banfield J.F."/>
        </authorList>
    </citation>
    <scope>NUCLEOTIDE SEQUENCE [LARGE SCALE GENOMIC DNA]</scope>
</reference>
<gene>
    <name evidence="3" type="ORF">UX45_C0034G0001</name>
</gene>
<name>A0A0G1RLE9_9BACT</name>
<feature type="domain" description="Peptidase S49" evidence="2">
    <location>
        <begin position="145"/>
        <end position="189"/>
    </location>
</feature>
<dbReference type="InterPro" id="IPR029045">
    <property type="entry name" value="ClpP/crotonase-like_dom_sf"/>
</dbReference>
<dbReference type="Pfam" id="PF01343">
    <property type="entry name" value="Peptidase_S49"/>
    <property type="match status" value="1"/>
</dbReference>
<organism evidence="3 4">
    <name type="scientific">Candidatus Uhrbacteria bacterium GW2011_GWF2_46_218</name>
    <dbReference type="NCBI Taxonomy" id="1619001"/>
    <lineage>
        <taxon>Bacteria</taxon>
        <taxon>Candidatus Uhriibacteriota</taxon>
    </lineage>
</organism>
<dbReference type="GO" id="GO:0008233">
    <property type="term" value="F:peptidase activity"/>
    <property type="evidence" value="ECO:0007669"/>
    <property type="project" value="InterPro"/>
</dbReference>
<evidence type="ECO:0000259" key="2">
    <source>
        <dbReference type="Pfam" id="PF01343"/>
    </source>
</evidence>
<comment type="caution">
    <text evidence="3">The sequence shown here is derived from an EMBL/GenBank/DDBJ whole genome shotgun (WGS) entry which is preliminary data.</text>
</comment>
<dbReference type="AlphaFoldDB" id="A0A0G1RLE9"/>
<dbReference type="PANTHER" id="PTHR42987">
    <property type="entry name" value="PEPTIDASE S49"/>
    <property type="match status" value="1"/>
</dbReference>
<dbReference type="SUPFAM" id="SSF52096">
    <property type="entry name" value="ClpP/crotonase"/>
    <property type="match status" value="1"/>
</dbReference>
<dbReference type="PANTHER" id="PTHR42987:SF4">
    <property type="entry name" value="PROTEASE SOHB-RELATED"/>
    <property type="match status" value="1"/>
</dbReference>
<dbReference type="EMBL" id="LCMG01000034">
    <property type="protein sequence ID" value="KKU30808.1"/>
    <property type="molecule type" value="Genomic_DNA"/>
</dbReference>
<proteinExistence type="inferred from homology"/>
<dbReference type="Gene3D" id="3.90.226.10">
    <property type="entry name" value="2-enoyl-CoA Hydratase, Chain A, domain 1"/>
    <property type="match status" value="1"/>
</dbReference>
<evidence type="ECO:0000313" key="3">
    <source>
        <dbReference type="EMBL" id="KKU30808.1"/>
    </source>
</evidence>
<comment type="similarity">
    <text evidence="1">Belongs to the peptidase S49 family.</text>
</comment>
<protein>
    <submittedName>
        <fullName evidence="3">Peptidase S49</fullName>
    </submittedName>
</protein>
<dbReference type="Proteomes" id="UP000034705">
    <property type="component" value="Unassembled WGS sequence"/>
</dbReference>
<evidence type="ECO:0000256" key="1">
    <source>
        <dbReference type="ARBA" id="ARBA00008683"/>
    </source>
</evidence>
<dbReference type="GO" id="GO:0006508">
    <property type="term" value="P:proteolysis"/>
    <property type="evidence" value="ECO:0007669"/>
    <property type="project" value="InterPro"/>
</dbReference>
<evidence type="ECO:0000313" key="4">
    <source>
        <dbReference type="Proteomes" id="UP000034705"/>
    </source>
</evidence>